<evidence type="ECO:0000256" key="1">
    <source>
        <dbReference type="ARBA" id="ARBA00010136"/>
    </source>
</evidence>
<dbReference type="GO" id="GO:0005615">
    <property type="term" value="C:extracellular space"/>
    <property type="evidence" value="ECO:0007669"/>
    <property type="project" value="TreeGrafter"/>
</dbReference>
<dbReference type="Pfam" id="PF11838">
    <property type="entry name" value="ERAP1_C"/>
    <property type="match status" value="1"/>
</dbReference>
<dbReference type="Gene3D" id="1.25.50.20">
    <property type="match status" value="1"/>
</dbReference>
<keyword evidence="4" id="KW-1185">Reference proteome</keyword>
<evidence type="ECO:0000313" key="4">
    <source>
        <dbReference type="Proteomes" id="UP000801492"/>
    </source>
</evidence>
<dbReference type="OrthoDB" id="6762864at2759"/>
<feature type="non-terminal residue" evidence="3">
    <location>
        <position position="259"/>
    </location>
</feature>
<protein>
    <recommendedName>
        <fullName evidence="2">ERAP1-like C-terminal domain-containing protein</fullName>
    </recommendedName>
</protein>
<dbReference type="GO" id="GO:0008270">
    <property type="term" value="F:zinc ion binding"/>
    <property type="evidence" value="ECO:0007669"/>
    <property type="project" value="TreeGrafter"/>
</dbReference>
<dbReference type="GO" id="GO:0016020">
    <property type="term" value="C:membrane"/>
    <property type="evidence" value="ECO:0007669"/>
    <property type="project" value="TreeGrafter"/>
</dbReference>
<comment type="caution">
    <text evidence="3">The sequence shown here is derived from an EMBL/GenBank/DDBJ whole genome shotgun (WGS) entry which is preliminary data.</text>
</comment>
<dbReference type="GO" id="GO:0006508">
    <property type="term" value="P:proteolysis"/>
    <property type="evidence" value="ECO:0007669"/>
    <property type="project" value="TreeGrafter"/>
</dbReference>
<sequence>FYRINYDETNWKLITEFLNTHDINHIHVLNRAQLIDDAFTLADTGKLNYNIPLFLSTYMEREVEWAPISAFSKALLLLNKMLAAQPEYNLFENYVNKSLSGAYGHLGFLEGPHDQHSGKLIRISVLNWLCKVGHQECRTKSLNQVRAWKANNQSDITPNLETPVFCGAMRIGNSEDWEFLYQKFIKAVNRKQKFQLLIGLSCSENKNILNRFLDKVLEDNSTLTFIERYSIFTSVSSAGNIGLNTVFDYIDEHLESLKT</sequence>
<evidence type="ECO:0000313" key="3">
    <source>
        <dbReference type="EMBL" id="KAF2885918.1"/>
    </source>
</evidence>
<comment type="similarity">
    <text evidence="1">Belongs to the peptidase M1 family.</text>
</comment>
<dbReference type="InterPro" id="IPR050344">
    <property type="entry name" value="Peptidase_M1_aminopeptidases"/>
</dbReference>
<proteinExistence type="inferred from homology"/>
<dbReference type="GO" id="GO:0042277">
    <property type="term" value="F:peptide binding"/>
    <property type="evidence" value="ECO:0007669"/>
    <property type="project" value="TreeGrafter"/>
</dbReference>
<dbReference type="Proteomes" id="UP000801492">
    <property type="component" value="Unassembled WGS sequence"/>
</dbReference>
<organism evidence="3 4">
    <name type="scientific">Ignelater luminosus</name>
    <name type="common">Cucubano</name>
    <name type="synonym">Pyrophorus luminosus</name>
    <dbReference type="NCBI Taxonomy" id="2038154"/>
    <lineage>
        <taxon>Eukaryota</taxon>
        <taxon>Metazoa</taxon>
        <taxon>Ecdysozoa</taxon>
        <taxon>Arthropoda</taxon>
        <taxon>Hexapoda</taxon>
        <taxon>Insecta</taxon>
        <taxon>Pterygota</taxon>
        <taxon>Neoptera</taxon>
        <taxon>Endopterygota</taxon>
        <taxon>Coleoptera</taxon>
        <taxon>Polyphaga</taxon>
        <taxon>Elateriformia</taxon>
        <taxon>Elateroidea</taxon>
        <taxon>Elateridae</taxon>
        <taxon>Agrypninae</taxon>
        <taxon>Pyrophorini</taxon>
        <taxon>Ignelater</taxon>
    </lineage>
</organism>
<dbReference type="InterPro" id="IPR024571">
    <property type="entry name" value="ERAP1-like_C_dom"/>
</dbReference>
<feature type="domain" description="ERAP1-like C-terminal" evidence="2">
    <location>
        <begin position="1"/>
        <end position="258"/>
    </location>
</feature>
<reference evidence="3" key="1">
    <citation type="submission" date="2019-08" db="EMBL/GenBank/DDBJ databases">
        <title>The genome of the North American firefly Photinus pyralis.</title>
        <authorList>
            <consortium name="Photinus pyralis genome working group"/>
            <person name="Fallon T.R."/>
            <person name="Sander Lower S.E."/>
            <person name="Weng J.-K."/>
        </authorList>
    </citation>
    <scope>NUCLEOTIDE SEQUENCE</scope>
    <source>
        <strain evidence="3">TRF0915ILg1</strain>
        <tissue evidence="3">Whole body</tissue>
    </source>
</reference>
<dbReference type="PANTHER" id="PTHR11533:SF294">
    <property type="entry name" value="THYROTROPIN-RELEASING HORMONE-DEGRADING ECTOENZYME"/>
    <property type="match status" value="1"/>
</dbReference>
<dbReference type="GO" id="GO:0005737">
    <property type="term" value="C:cytoplasm"/>
    <property type="evidence" value="ECO:0007669"/>
    <property type="project" value="TreeGrafter"/>
</dbReference>
<feature type="non-terminal residue" evidence="3">
    <location>
        <position position="1"/>
    </location>
</feature>
<evidence type="ECO:0000259" key="2">
    <source>
        <dbReference type="Pfam" id="PF11838"/>
    </source>
</evidence>
<dbReference type="PANTHER" id="PTHR11533">
    <property type="entry name" value="PROTEASE M1 ZINC METALLOPROTEASE"/>
    <property type="match status" value="1"/>
</dbReference>
<dbReference type="GO" id="GO:0043171">
    <property type="term" value="P:peptide catabolic process"/>
    <property type="evidence" value="ECO:0007669"/>
    <property type="project" value="TreeGrafter"/>
</dbReference>
<dbReference type="EMBL" id="VTPC01089173">
    <property type="protein sequence ID" value="KAF2885918.1"/>
    <property type="molecule type" value="Genomic_DNA"/>
</dbReference>
<gene>
    <name evidence="3" type="ORF">ILUMI_20255</name>
</gene>
<name>A0A8K0CK28_IGNLU</name>
<dbReference type="GO" id="GO:0070006">
    <property type="term" value="F:metalloaminopeptidase activity"/>
    <property type="evidence" value="ECO:0007669"/>
    <property type="project" value="TreeGrafter"/>
</dbReference>
<accession>A0A8K0CK28</accession>
<dbReference type="AlphaFoldDB" id="A0A8K0CK28"/>